<evidence type="ECO:0000256" key="2">
    <source>
        <dbReference type="ARBA" id="ARBA00022737"/>
    </source>
</evidence>
<feature type="compositionally biased region" description="Low complexity" evidence="3">
    <location>
        <begin position="143"/>
        <end position="158"/>
    </location>
</feature>
<feature type="compositionally biased region" description="Low complexity" evidence="3">
    <location>
        <begin position="168"/>
        <end position="184"/>
    </location>
</feature>
<keyword evidence="1" id="KW-0808">Transferase</keyword>
<dbReference type="SUPFAM" id="SSF52821">
    <property type="entry name" value="Rhodanese/Cell cycle control phosphatase"/>
    <property type="match status" value="2"/>
</dbReference>
<dbReference type="Proteomes" id="UP000053244">
    <property type="component" value="Unassembled WGS sequence"/>
</dbReference>
<reference evidence="5 6" key="1">
    <citation type="submission" date="2015-10" db="EMBL/GenBank/DDBJ databases">
        <authorList>
            <person name="Gilbert D.G."/>
        </authorList>
    </citation>
    <scope>NUCLEOTIDE SEQUENCE [LARGE SCALE GENOMIC DNA]</scope>
    <source>
        <strain evidence="5 6">NRRL B-16712</strain>
    </source>
</reference>
<dbReference type="PANTHER" id="PTHR11364:SF27">
    <property type="entry name" value="SULFURTRANSFERASE"/>
    <property type="match status" value="1"/>
</dbReference>
<dbReference type="AlphaFoldDB" id="A0A101JBL2"/>
<dbReference type="GO" id="GO:0004792">
    <property type="term" value="F:thiosulfate-cyanide sulfurtransferase activity"/>
    <property type="evidence" value="ECO:0007669"/>
    <property type="project" value="TreeGrafter"/>
</dbReference>
<dbReference type="PANTHER" id="PTHR11364">
    <property type="entry name" value="THIOSULFATE SULFERTANSFERASE"/>
    <property type="match status" value="1"/>
</dbReference>
<organism evidence="5 6">
    <name type="scientific">Actinoplanes awajinensis subsp. mycoplanecinus</name>
    <dbReference type="NCBI Taxonomy" id="135947"/>
    <lineage>
        <taxon>Bacteria</taxon>
        <taxon>Bacillati</taxon>
        <taxon>Actinomycetota</taxon>
        <taxon>Actinomycetes</taxon>
        <taxon>Micromonosporales</taxon>
        <taxon>Micromonosporaceae</taxon>
        <taxon>Actinoplanes</taxon>
    </lineage>
</organism>
<protein>
    <recommendedName>
        <fullName evidence="4">Rhodanese domain-containing protein</fullName>
    </recommendedName>
</protein>
<dbReference type="SMART" id="SM00450">
    <property type="entry name" value="RHOD"/>
    <property type="match status" value="2"/>
</dbReference>
<accession>A0A101JBL2</accession>
<comment type="caution">
    <text evidence="5">The sequence shown here is derived from an EMBL/GenBank/DDBJ whole genome shotgun (WGS) entry which is preliminary data.</text>
</comment>
<gene>
    <name evidence="5" type="ORF">ADL15_45145</name>
</gene>
<dbReference type="RefSeq" id="WP_067705866.1">
    <property type="nucleotide sequence ID" value="NZ_LLZH01000328.1"/>
</dbReference>
<dbReference type="InterPro" id="IPR001763">
    <property type="entry name" value="Rhodanese-like_dom"/>
</dbReference>
<dbReference type="InterPro" id="IPR045078">
    <property type="entry name" value="TST/MPST-like"/>
</dbReference>
<proteinExistence type="predicted"/>
<feature type="domain" description="Rhodanese" evidence="4">
    <location>
        <begin position="47"/>
        <end position="140"/>
    </location>
</feature>
<evidence type="ECO:0000259" key="4">
    <source>
        <dbReference type="PROSITE" id="PS50206"/>
    </source>
</evidence>
<keyword evidence="6" id="KW-1185">Reference proteome</keyword>
<keyword evidence="2" id="KW-0677">Repeat</keyword>
<dbReference type="PROSITE" id="PS50206">
    <property type="entry name" value="RHODANESE_3"/>
    <property type="match status" value="2"/>
</dbReference>
<dbReference type="InterPro" id="IPR036873">
    <property type="entry name" value="Rhodanese-like_dom_sf"/>
</dbReference>
<dbReference type="EMBL" id="LLZH01000328">
    <property type="protein sequence ID" value="KUL23795.1"/>
    <property type="molecule type" value="Genomic_DNA"/>
</dbReference>
<evidence type="ECO:0000313" key="5">
    <source>
        <dbReference type="EMBL" id="KUL23795.1"/>
    </source>
</evidence>
<evidence type="ECO:0000313" key="6">
    <source>
        <dbReference type="Proteomes" id="UP000053244"/>
    </source>
</evidence>
<feature type="domain" description="Rhodanese" evidence="4">
    <location>
        <begin position="235"/>
        <end position="333"/>
    </location>
</feature>
<evidence type="ECO:0000256" key="1">
    <source>
        <dbReference type="ARBA" id="ARBA00022679"/>
    </source>
</evidence>
<dbReference type="Pfam" id="PF00581">
    <property type="entry name" value="Rhodanese"/>
    <property type="match status" value="2"/>
</dbReference>
<dbReference type="Gene3D" id="3.40.250.10">
    <property type="entry name" value="Rhodanese-like domain"/>
    <property type="match status" value="2"/>
</dbReference>
<evidence type="ECO:0000256" key="3">
    <source>
        <dbReference type="SAM" id="MobiDB-lite"/>
    </source>
</evidence>
<feature type="region of interest" description="Disordered" evidence="3">
    <location>
        <begin position="141"/>
        <end position="184"/>
    </location>
</feature>
<sequence length="341" mass="35142">MTGPLISPHDLEVRRQHGDIVILDATVELAPAAHDGDHRSVSGLAGWQRAHIPGSRHADLLHTLSDPAAPYHFAAPPPEALAAALHDLGVRDGIPVVTYDRAGGLWAARLWYLLDWLGLESYVLNGGLPAWQSAALPVASTRESPAGPEGPYAGPEGAVRASRDRESAALPAAGGRRASAGSEGSLGALETPLAASRAGAITVRAKGGRWVGAGELRAWLAGDVDATVVCALNPEAYAGEVPTRYSRRGHIPGSGNLPARSLTGADGRFLPEPELRAALGDLVDDPAPVWLYCGGGISATVVALALAVVGRSDVALYDGSLEEWSADPALPLELGRAGSAA</sequence>
<name>A0A101JBL2_9ACTN</name>